<evidence type="ECO:0000313" key="2">
    <source>
        <dbReference type="EMBL" id="REE00189.1"/>
    </source>
</evidence>
<accession>A0A3D9L406</accession>
<dbReference type="Pfam" id="PF13271">
    <property type="entry name" value="DUF4062"/>
    <property type="match status" value="1"/>
</dbReference>
<dbReference type="EMBL" id="QREG01000006">
    <property type="protein sequence ID" value="REE00189.1"/>
    <property type="molecule type" value="Genomic_DNA"/>
</dbReference>
<organism evidence="2 3">
    <name type="scientific">Marinoscillum furvescens DSM 4134</name>
    <dbReference type="NCBI Taxonomy" id="1122208"/>
    <lineage>
        <taxon>Bacteria</taxon>
        <taxon>Pseudomonadati</taxon>
        <taxon>Bacteroidota</taxon>
        <taxon>Cytophagia</taxon>
        <taxon>Cytophagales</taxon>
        <taxon>Reichenbachiellaceae</taxon>
        <taxon>Marinoscillum</taxon>
    </lineage>
</organism>
<gene>
    <name evidence="2" type="ORF">C7460_106128</name>
</gene>
<proteinExistence type="predicted"/>
<sequence>MVTRKIFKCFISSPGDCQEERDVCVRVVNEITVRFGKHFGIGLETFMWEYDVLPDMGKNGQDIIDEYVKKSNYDVFIGIMKNRFGHPTKKAGSGTEHEFNDAIRRKIKMRNSHPKILFFFGKEKVDPDMLDFDQYSKVKDFKERISSLGLYIPFSGMDEFRGSLTQKLELFIQENSQIENAEDRVKEIDVTLKYLENDLSESLKTYNEKSPIWIDPIISSKQVVPSDPTKNFEHKVDLVSLITEPKNIIIKAPSEFGLTSLAHYLKLEAWKLGKVFLYIDSKKTKKHKIVKDIKREVGNYYFANPEKIDCILIDSICFDEQGVMQMVKNVCDEFLGTPIILFNTLDNNFFLKSEEDDRVEITRKFLTYYLLPLPQTELRKIVTSYTKQKEIPEDHNVMLEKVAKDLQTLNMHRTAKNCMSILRASFKIGSEYNPINRTKLLETMLNTIFEEYEIPTFHDKKPDVKDCSFVLGYLCELLIVKNDFYFTENYFKSELKGFCNANLIDLDLTYLLTVLKDNSILGQTTSNHLYFKNTYWVFFFIAQRMNLNKAFLEQVYENKRYVDFPEIIEFYTGIDRNKDDALSVLSQDLDETLLVVREKMNIPDLINPYKSISWNPDVPSLEKEQEKIKDNVITSGLPDEVKDKYADKHYDQIKPYNQVINSVFRDYSFLVLMRQISATARALRNSDFVSIGLKKEVLDKITQAWSELNKLLIVLHPLLADRGNVAFEGARFELDEGDFKFDTPIEKRNAVLLSIPTNVVKFFKDDLFSTKMGPLLIDRAINETNSLIKHELMLLIIAERPNSWYKTIDDYIVGLDKNSFFLSDVLTTLKFNKDFKATEENERRAIELLAQKCRAKHIFKKNNPDPGLINRARKL</sequence>
<comment type="caution">
    <text evidence="2">The sequence shown here is derived from an EMBL/GenBank/DDBJ whole genome shotgun (WGS) entry which is preliminary data.</text>
</comment>
<dbReference type="InterPro" id="IPR025139">
    <property type="entry name" value="DUF4062"/>
</dbReference>
<name>A0A3D9L406_MARFU</name>
<feature type="domain" description="DUF4062" evidence="1">
    <location>
        <begin position="9"/>
        <end position="102"/>
    </location>
</feature>
<protein>
    <submittedName>
        <fullName evidence="2">Uncharacterized protein DUF4062</fullName>
    </submittedName>
</protein>
<dbReference type="Proteomes" id="UP000256779">
    <property type="component" value="Unassembled WGS sequence"/>
</dbReference>
<dbReference type="AlphaFoldDB" id="A0A3D9L406"/>
<keyword evidence="3" id="KW-1185">Reference proteome</keyword>
<dbReference type="RefSeq" id="WP_115867708.1">
    <property type="nucleotide sequence ID" value="NZ_QREG01000006.1"/>
</dbReference>
<dbReference type="OrthoDB" id="6249026at2"/>
<evidence type="ECO:0000313" key="3">
    <source>
        <dbReference type="Proteomes" id="UP000256779"/>
    </source>
</evidence>
<evidence type="ECO:0000259" key="1">
    <source>
        <dbReference type="Pfam" id="PF13271"/>
    </source>
</evidence>
<reference evidence="2 3" key="1">
    <citation type="submission" date="2018-07" db="EMBL/GenBank/DDBJ databases">
        <title>Genomic Encyclopedia of Type Strains, Phase IV (KMG-IV): sequencing the most valuable type-strain genomes for metagenomic binning, comparative biology and taxonomic classification.</title>
        <authorList>
            <person name="Goeker M."/>
        </authorList>
    </citation>
    <scope>NUCLEOTIDE SEQUENCE [LARGE SCALE GENOMIC DNA]</scope>
    <source>
        <strain evidence="2 3">DSM 4134</strain>
    </source>
</reference>